<organism evidence="3 4">
    <name type="scientific">Aestuariibaculum suncheonense</name>
    <dbReference type="NCBI Taxonomy" id="1028745"/>
    <lineage>
        <taxon>Bacteria</taxon>
        <taxon>Pseudomonadati</taxon>
        <taxon>Bacteroidota</taxon>
        <taxon>Flavobacteriia</taxon>
        <taxon>Flavobacteriales</taxon>
        <taxon>Flavobacteriaceae</taxon>
    </lineage>
</organism>
<reference evidence="3" key="1">
    <citation type="journal article" date="2013" name="Int. J. Syst. Evol. Microbiol.">
        <title>Aestuariibaculum suncheonense gen. nov., sp. nov., a marine bacterium of the family Flavobacteriaceae isolated from a tidal flat and emended descriptions of the genera Gaetbulibacter and Tamlana.</title>
        <authorList>
            <person name="Jeong S.H."/>
            <person name="Park M.S."/>
            <person name="Jin H.M."/>
            <person name="Lee K."/>
            <person name="Park W."/>
            <person name="Jeon C.O."/>
        </authorList>
    </citation>
    <scope>NUCLEOTIDE SEQUENCE</scope>
    <source>
        <strain evidence="3">SC17</strain>
    </source>
</reference>
<dbReference type="GO" id="GO:0015920">
    <property type="term" value="P:lipopolysaccharide transport"/>
    <property type="evidence" value="ECO:0007669"/>
    <property type="project" value="TreeGrafter"/>
</dbReference>
<keyword evidence="1" id="KW-0732">Signal</keyword>
<comment type="caution">
    <text evidence="3">The sequence shown here is derived from an EMBL/GenBank/DDBJ whole genome shotgun (WGS) entry which is preliminary data.</text>
</comment>
<feature type="domain" description="Organic solvent tolerance-like N-terminal" evidence="2">
    <location>
        <begin position="59"/>
        <end position="218"/>
    </location>
</feature>
<dbReference type="EMBL" id="JACVXC010000008">
    <property type="protein sequence ID" value="MBD0836911.1"/>
    <property type="molecule type" value="Genomic_DNA"/>
</dbReference>
<evidence type="ECO:0000256" key="1">
    <source>
        <dbReference type="ARBA" id="ARBA00022729"/>
    </source>
</evidence>
<accession>A0A8J6UMG5</accession>
<dbReference type="PANTHER" id="PTHR36504:SF1">
    <property type="entry name" value="LIPOPOLYSACCHARIDE EXPORT SYSTEM PROTEIN LPTA"/>
    <property type="match status" value="1"/>
</dbReference>
<proteinExistence type="predicted"/>
<name>A0A8J6UMG5_9FLAO</name>
<keyword evidence="4" id="KW-1185">Reference proteome</keyword>
<protein>
    <recommendedName>
        <fullName evidence="2">Organic solvent tolerance-like N-terminal domain-containing protein</fullName>
    </recommendedName>
</protein>
<reference evidence="3" key="2">
    <citation type="submission" date="2020-09" db="EMBL/GenBank/DDBJ databases">
        <authorList>
            <person name="Wu Z."/>
        </authorList>
    </citation>
    <scope>NUCLEOTIDE SEQUENCE</scope>
    <source>
        <strain evidence="3">SC17</strain>
    </source>
</reference>
<dbReference type="GO" id="GO:0009279">
    <property type="term" value="C:cell outer membrane"/>
    <property type="evidence" value="ECO:0007669"/>
    <property type="project" value="TreeGrafter"/>
</dbReference>
<dbReference type="Gene3D" id="2.60.450.10">
    <property type="entry name" value="Lipopolysaccharide (LPS) transport protein A like domain"/>
    <property type="match status" value="2"/>
</dbReference>
<dbReference type="GO" id="GO:0030288">
    <property type="term" value="C:outer membrane-bounded periplasmic space"/>
    <property type="evidence" value="ECO:0007669"/>
    <property type="project" value="TreeGrafter"/>
</dbReference>
<dbReference type="PANTHER" id="PTHR36504">
    <property type="entry name" value="LIPOPOLYSACCHARIDE EXPORT SYSTEM PROTEIN LPTA"/>
    <property type="match status" value="1"/>
</dbReference>
<dbReference type="Gene3D" id="2.60.120.260">
    <property type="entry name" value="Galactose-binding domain-like"/>
    <property type="match status" value="1"/>
</dbReference>
<dbReference type="GO" id="GO:0017089">
    <property type="term" value="F:glycolipid transfer activity"/>
    <property type="evidence" value="ECO:0007669"/>
    <property type="project" value="TreeGrafter"/>
</dbReference>
<dbReference type="InterPro" id="IPR005653">
    <property type="entry name" value="OstA-like_N"/>
</dbReference>
<dbReference type="Pfam" id="PF13100">
    <property type="entry name" value="OstA_2"/>
    <property type="match status" value="1"/>
</dbReference>
<sequence>MLLKYFGAFFVPKQLNFRNIVIFATNFLILKNSNPIYLLLFLSSFLATLNVFAQDKRQIDIKYSGRLNRDEVNYPGATILTRDDSQQVHLYHNGTDLWCDKAIRYGKENFIEAYGNVKMIQGDTINMSAKYIEYSGISELAFASGEVVLKDPNTTISSDTLYFDRINQVAFYKSGGLVEVDTSGTITSKVGRYLMQEKKHRFTENVVLTSDDAVINSDYFDFYSDTEDAYLYGPSTIVTETSKTYCEKGFYNVKQKIGYAVKNSRIDYDNRIIEGDSLYFDNNINFASATNNIKVTDTINKTIIKGHYAEVFKEKDSLFITKRALAATKQENDSIYMHADKIMVTGKPDERILRAYYNAKIFKTDLSGKADSIHSNQKTGLTQLINLNRLATLDKFSTKRRPIMWNIESQMTGDTIHLFSNTKTEKLDSLLVFNNAFIISKDTLSDDGYNQINGLKLLGQFDDENQLRTVDITKNAQSIFYVRNDKQELVGIDKAKSGSISILFANGDIEEYTRFNQVDGTLPPESKYLDKDKHLKGFDWREDERPQTVEDLFEEDAPLILPTIQGLEDYIPEDDFFNDEMMERINMAGKGISSNLLQSSNDFLSDKWKKNLIMVDIIQDSSSKQFKLKFSKDSFSKNLVIKGYNIGFIYQLISVKPNKYKFSIFLKGKGKIIIGLRRSSNNGEYYGTNKISLTQDWVRYEVVGKKQDDGDDLMIIISSIDSSEIVFLKDANVTEIQETPESKE</sequence>
<dbReference type="InterPro" id="IPR052037">
    <property type="entry name" value="LPS_export_LptA"/>
</dbReference>
<evidence type="ECO:0000313" key="4">
    <source>
        <dbReference type="Proteomes" id="UP000602057"/>
    </source>
</evidence>
<gene>
    <name evidence="3" type="ORF">ICJ84_15855</name>
</gene>
<evidence type="ECO:0000313" key="3">
    <source>
        <dbReference type="EMBL" id="MBD0836911.1"/>
    </source>
</evidence>
<evidence type="ECO:0000259" key="2">
    <source>
        <dbReference type="Pfam" id="PF13100"/>
    </source>
</evidence>
<dbReference type="AlphaFoldDB" id="A0A8J6UMG5"/>
<dbReference type="Proteomes" id="UP000602057">
    <property type="component" value="Unassembled WGS sequence"/>
</dbReference>